<dbReference type="Gene3D" id="3.10.50.30">
    <property type="entry name" value="Transcription elongation factor, GreA/GreB, C-terminal domain"/>
    <property type="match status" value="1"/>
</dbReference>
<dbReference type="InterPro" id="IPR001437">
    <property type="entry name" value="Tscrpt_elong_fac_GreA/B_C"/>
</dbReference>
<dbReference type="GO" id="GO:0032784">
    <property type="term" value="P:regulation of DNA-templated transcription elongation"/>
    <property type="evidence" value="ECO:0007669"/>
    <property type="project" value="InterPro"/>
</dbReference>
<sequence length="139" mass="15872">MREKRTIYITELDMERLQNRLLESEAVRKHDKEHLAVLKQELISAEIVSAQHIPHDVITMNSTVRLKDLDTKKELIYTLVFPADADAGRNRISVLAPIGTALIGYRVGDIITWEVPAGLRRLKVEEVIYQPEASGDYHL</sequence>
<dbReference type="Proteomes" id="UP000334340">
    <property type="component" value="Unassembled WGS sequence"/>
</dbReference>
<evidence type="ECO:0000259" key="1">
    <source>
        <dbReference type="Pfam" id="PF01272"/>
    </source>
</evidence>
<protein>
    <submittedName>
        <fullName evidence="3">Transcription elongation factor greA (Transcript cleavage factor greA)</fullName>
    </submittedName>
</protein>
<dbReference type="GO" id="GO:0006354">
    <property type="term" value="P:DNA-templated transcription elongation"/>
    <property type="evidence" value="ECO:0007669"/>
    <property type="project" value="TreeGrafter"/>
</dbReference>
<organism evidence="3 4">
    <name type="scientific">Candidatus Methylomirabilis lanthanidiphila</name>
    <dbReference type="NCBI Taxonomy" id="2211376"/>
    <lineage>
        <taxon>Bacteria</taxon>
        <taxon>Candidatus Methylomirabilota</taxon>
        <taxon>Candidatus Methylomirabilia</taxon>
        <taxon>Candidatus Methylomirabilales</taxon>
        <taxon>Candidatus Methylomirabilaceae</taxon>
        <taxon>Candidatus Methylomirabilis</taxon>
    </lineage>
</organism>
<evidence type="ECO:0000259" key="2">
    <source>
        <dbReference type="Pfam" id="PF14760"/>
    </source>
</evidence>
<accession>A0A564ZK30</accession>
<dbReference type="Pfam" id="PF01272">
    <property type="entry name" value="GreA_GreB"/>
    <property type="match status" value="1"/>
</dbReference>
<dbReference type="GO" id="GO:0070063">
    <property type="term" value="F:RNA polymerase binding"/>
    <property type="evidence" value="ECO:0007669"/>
    <property type="project" value="InterPro"/>
</dbReference>
<evidence type="ECO:0000313" key="4">
    <source>
        <dbReference type="Proteomes" id="UP000334340"/>
    </source>
</evidence>
<dbReference type="AlphaFoldDB" id="A0A564ZK30"/>
<keyword evidence="3" id="KW-0251">Elongation factor</keyword>
<dbReference type="EMBL" id="CABIKM010000026">
    <property type="protein sequence ID" value="VUZ85533.1"/>
    <property type="molecule type" value="Genomic_DNA"/>
</dbReference>
<proteinExistence type="predicted"/>
<dbReference type="PANTHER" id="PTHR30437:SF5">
    <property type="entry name" value="REGULATOR OF NUCLEOSIDE DIPHOSPHATE KINASE"/>
    <property type="match status" value="1"/>
</dbReference>
<dbReference type="GO" id="GO:0003746">
    <property type="term" value="F:translation elongation factor activity"/>
    <property type="evidence" value="ECO:0007669"/>
    <property type="project" value="UniProtKB-KW"/>
</dbReference>
<dbReference type="FunFam" id="3.10.50.30:FF:000002">
    <property type="entry name" value="Regulator of nucleoside diphosphate kinase"/>
    <property type="match status" value="1"/>
</dbReference>
<dbReference type="GO" id="GO:0003677">
    <property type="term" value="F:DNA binding"/>
    <property type="evidence" value="ECO:0007669"/>
    <property type="project" value="InterPro"/>
</dbReference>
<feature type="domain" description="Regulator of nucleoside diphosphate kinase N-terminal" evidence="2">
    <location>
        <begin position="5"/>
        <end position="48"/>
    </location>
</feature>
<dbReference type="PIRSF" id="PIRSF006092">
    <property type="entry name" value="GreA_GreB"/>
    <property type="match status" value="1"/>
</dbReference>
<keyword evidence="4" id="KW-1185">Reference proteome</keyword>
<keyword evidence="3" id="KW-0648">Protein biosynthesis</keyword>
<dbReference type="NCBIfam" id="NF004396">
    <property type="entry name" value="PRK05753.1"/>
    <property type="match status" value="1"/>
</dbReference>
<feature type="domain" description="Transcription elongation factor GreA/GreB C-terminal" evidence="1">
    <location>
        <begin position="54"/>
        <end position="129"/>
    </location>
</feature>
<dbReference type="InterPro" id="IPR023459">
    <property type="entry name" value="Tscrpt_elong_fac_GreA/B_fam"/>
</dbReference>
<name>A0A564ZK30_9BACT</name>
<evidence type="ECO:0000313" key="3">
    <source>
        <dbReference type="EMBL" id="VUZ85533.1"/>
    </source>
</evidence>
<gene>
    <name evidence="3" type="ORF">MELA_01918</name>
</gene>
<dbReference type="InterPro" id="IPR029462">
    <property type="entry name" value="Rnk_N"/>
</dbReference>
<dbReference type="Pfam" id="PF14760">
    <property type="entry name" value="Rnk_N"/>
    <property type="match status" value="1"/>
</dbReference>
<dbReference type="InterPro" id="IPR036953">
    <property type="entry name" value="GreA/GreB_C_sf"/>
</dbReference>
<dbReference type="PANTHER" id="PTHR30437">
    <property type="entry name" value="TRANSCRIPTION ELONGATION FACTOR GREA"/>
    <property type="match status" value="1"/>
</dbReference>
<reference evidence="3 4" key="1">
    <citation type="submission" date="2019-07" db="EMBL/GenBank/DDBJ databases">
        <authorList>
            <person name="Cremers G."/>
        </authorList>
    </citation>
    <scope>NUCLEOTIDE SEQUENCE [LARGE SCALE GENOMIC DNA]</scope>
</reference>
<dbReference type="SUPFAM" id="SSF54534">
    <property type="entry name" value="FKBP-like"/>
    <property type="match status" value="1"/>
</dbReference>